<reference evidence="6 7" key="1">
    <citation type="submission" date="2014-09" db="EMBL/GenBank/DDBJ databases">
        <title>Complete genome sequence of Endomicrobium proavitum.</title>
        <authorList>
            <person name="Zheng H."/>
        </authorList>
    </citation>
    <scope>NUCLEOTIDE SEQUENCE [LARGE SCALE GENOMIC DNA]</scope>
    <source>
        <strain evidence="6 7">Rsa215</strain>
    </source>
</reference>
<dbReference type="EMBL" id="CP009498">
    <property type="protein sequence ID" value="AKL98150.1"/>
    <property type="molecule type" value="Genomic_DNA"/>
</dbReference>
<dbReference type="InterPro" id="IPR050103">
    <property type="entry name" value="Class-III_PLP-dep_AT"/>
</dbReference>
<dbReference type="GO" id="GO:0006526">
    <property type="term" value="P:L-arginine biosynthetic process"/>
    <property type="evidence" value="ECO:0007669"/>
    <property type="project" value="UniProtKB-UniRule"/>
</dbReference>
<comment type="subcellular location">
    <subcellularLocation>
        <location evidence="5">Cytoplasm</location>
    </subcellularLocation>
</comment>
<dbReference type="Pfam" id="PF00202">
    <property type="entry name" value="Aminotran_3"/>
    <property type="match status" value="1"/>
</dbReference>
<dbReference type="RefSeq" id="WP_052570690.1">
    <property type="nucleotide sequence ID" value="NZ_CP009498.1"/>
</dbReference>
<dbReference type="InterPro" id="IPR049704">
    <property type="entry name" value="Aminotrans_3_PPA_site"/>
</dbReference>
<dbReference type="PROSITE" id="PS00600">
    <property type="entry name" value="AA_TRANSFER_CLASS_3"/>
    <property type="match status" value="1"/>
</dbReference>
<dbReference type="PANTHER" id="PTHR11986">
    <property type="entry name" value="AMINOTRANSFERASE CLASS III"/>
    <property type="match status" value="1"/>
</dbReference>
<dbReference type="KEGG" id="epo:Epro_0771"/>
<keyword evidence="3 5" id="KW-0808">Transferase</keyword>
<dbReference type="OrthoDB" id="9801834at2"/>
<feature type="binding site" evidence="5">
    <location>
        <position position="132"/>
    </location>
    <ligand>
        <name>pyridoxal 5'-phosphate</name>
        <dbReference type="ChEBI" id="CHEBI:597326"/>
    </ligand>
</feature>
<dbReference type="CDD" id="cd00610">
    <property type="entry name" value="OAT_like"/>
    <property type="match status" value="1"/>
</dbReference>
<dbReference type="UniPathway" id="UPA00068">
    <property type="reaction ID" value="UER00109"/>
</dbReference>
<keyword evidence="2 5" id="KW-0028">Amino-acid biosynthesis</keyword>
<keyword evidence="4 5" id="KW-0663">Pyridoxal phosphate</keyword>
<comment type="similarity">
    <text evidence="5">Belongs to the class-III pyridoxal-phosphate-dependent aminotransferase family. ArgD subfamily.</text>
</comment>
<feature type="binding site" evidence="5">
    <location>
        <position position="275"/>
    </location>
    <ligand>
        <name>pyridoxal 5'-phosphate</name>
        <dbReference type="ChEBI" id="CHEBI:597326"/>
    </ligand>
</feature>
<dbReference type="Gene3D" id="3.90.1150.10">
    <property type="entry name" value="Aspartate Aminotransferase, domain 1"/>
    <property type="match status" value="1"/>
</dbReference>
<dbReference type="InterPro" id="IPR005814">
    <property type="entry name" value="Aminotrans_3"/>
</dbReference>
<dbReference type="HAMAP" id="MF_01107">
    <property type="entry name" value="ArgD_aminotrans_3"/>
    <property type="match status" value="1"/>
</dbReference>
<dbReference type="STRING" id="1408281.Epro_0771"/>
<feature type="binding site" evidence="5">
    <location>
        <begin position="217"/>
        <end position="220"/>
    </location>
    <ligand>
        <name>pyridoxal 5'-phosphate</name>
        <dbReference type="ChEBI" id="CHEBI:597326"/>
    </ligand>
</feature>
<dbReference type="GO" id="GO:0042802">
    <property type="term" value="F:identical protein binding"/>
    <property type="evidence" value="ECO:0007669"/>
    <property type="project" value="TreeGrafter"/>
</dbReference>
<dbReference type="Proteomes" id="UP000035337">
    <property type="component" value="Chromosome"/>
</dbReference>
<accession>A0A0G3WJT8</accession>
<feature type="binding site" evidence="5">
    <location>
        <begin position="101"/>
        <end position="102"/>
    </location>
    <ligand>
        <name>pyridoxal 5'-phosphate</name>
        <dbReference type="ChEBI" id="CHEBI:597326"/>
    </ligand>
</feature>
<evidence type="ECO:0000256" key="4">
    <source>
        <dbReference type="ARBA" id="ARBA00022898"/>
    </source>
</evidence>
<dbReference type="PANTHER" id="PTHR11986:SF79">
    <property type="entry name" value="ACETYLORNITHINE AMINOTRANSFERASE, MITOCHONDRIAL"/>
    <property type="match status" value="1"/>
</dbReference>
<evidence type="ECO:0000313" key="7">
    <source>
        <dbReference type="Proteomes" id="UP000035337"/>
    </source>
</evidence>
<protein>
    <recommendedName>
        <fullName evidence="5">Acetylornithine aminotransferase</fullName>
        <shortName evidence="5">ACOAT</shortName>
        <ecNumber evidence="5">2.6.1.11</ecNumber>
    </recommendedName>
</protein>
<keyword evidence="5" id="KW-0963">Cytoplasm</keyword>
<proteinExistence type="inferred from homology"/>
<gene>
    <name evidence="5 6" type="primary">argD</name>
    <name evidence="6" type="ORF">Epro_0771</name>
</gene>
<feature type="binding site" evidence="5">
    <location>
        <position position="274"/>
    </location>
    <ligand>
        <name>N(2)-acetyl-L-ornithine</name>
        <dbReference type="ChEBI" id="CHEBI:57805"/>
    </ligand>
</feature>
<keyword evidence="5" id="KW-0055">Arginine biosynthesis</keyword>
<comment type="cofactor">
    <cofactor evidence="5">
        <name>pyridoxal 5'-phosphate</name>
        <dbReference type="ChEBI" id="CHEBI:597326"/>
    </cofactor>
    <text evidence="5">Binds 1 pyridoxal phosphate per subunit.</text>
</comment>
<dbReference type="GO" id="GO:0003992">
    <property type="term" value="F:N2-acetyl-L-ornithine:2-oxoglutarate 5-aminotransferase activity"/>
    <property type="evidence" value="ECO:0007669"/>
    <property type="project" value="UniProtKB-UniRule"/>
</dbReference>
<evidence type="ECO:0000256" key="2">
    <source>
        <dbReference type="ARBA" id="ARBA00022605"/>
    </source>
</evidence>
<dbReference type="NCBIfam" id="TIGR00707">
    <property type="entry name" value="argD"/>
    <property type="match status" value="1"/>
</dbReference>
<dbReference type="NCBIfam" id="NF002325">
    <property type="entry name" value="PRK01278.1"/>
    <property type="match status" value="1"/>
</dbReference>
<comment type="miscellaneous">
    <text evidence="5">May also have succinyldiaminopimelate aminotransferase activity, thus carrying out the corresponding step in lysine biosynthesis.</text>
</comment>
<dbReference type="SUPFAM" id="SSF53383">
    <property type="entry name" value="PLP-dependent transferases"/>
    <property type="match status" value="1"/>
</dbReference>
<organism evidence="6 7">
    <name type="scientific">Endomicrobium proavitum</name>
    <dbReference type="NCBI Taxonomy" id="1408281"/>
    <lineage>
        <taxon>Bacteria</taxon>
        <taxon>Pseudomonadati</taxon>
        <taxon>Elusimicrobiota</taxon>
        <taxon>Endomicrobiia</taxon>
        <taxon>Endomicrobiales</taxon>
        <taxon>Endomicrobiaceae</taxon>
        <taxon>Endomicrobium</taxon>
    </lineage>
</organism>
<keyword evidence="1 5" id="KW-0032">Aminotransferase</keyword>
<comment type="subunit">
    <text evidence="5">Homodimer.</text>
</comment>
<dbReference type="GO" id="GO:0005737">
    <property type="term" value="C:cytoplasm"/>
    <property type="evidence" value="ECO:0007669"/>
    <property type="project" value="UniProtKB-SubCell"/>
</dbReference>
<evidence type="ECO:0000256" key="5">
    <source>
        <dbReference type="HAMAP-Rule" id="MF_01107"/>
    </source>
</evidence>
<evidence type="ECO:0000256" key="3">
    <source>
        <dbReference type="ARBA" id="ARBA00022679"/>
    </source>
</evidence>
<dbReference type="Gene3D" id="3.40.640.10">
    <property type="entry name" value="Type I PLP-dependent aspartate aminotransferase-like (Major domain)"/>
    <property type="match status" value="1"/>
</dbReference>
<name>A0A0G3WJT8_9BACT</name>
<evidence type="ECO:0000256" key="1">
    <source>
        <dbReference type="ARBA" id="ARBA00022576"/>
    </source>
</evidence>
<dbReference type="InterPro" id="IPR004636">
    <property type="entry name" value="AcOrn/SuccOrn_fam"/>
</dbReference>
<evidence type="ECO:0000313" key="6">
    <source>
        <dbReference type="EMBL" id="AKL98150.1"/>
    </source>
</evidence>
<dbReference type="InterPro" id="IPR015422">
    <property type="entry name" value="PyrdxlP-dep_Trfase_small"/>
</dbReference>
<comment type="pathway">
    <text evidence="5">Amino-acid biosynthesis; L-arginine biosynthesis; N(2)-acetyl-L-ornithine from L-glutamate: step 4/4.</text>
</comment>
<dbReference type="InterPro" id="IPR015421">
    <property type="entry name" value="PyrdxlP-dep_Trfase_major"/>
</dbReference>
<keyword evidence="7" id="KW-1185">Reference proteome</keyword>
<dbReference type="GO" id="GO:0030170">
    <property type="term" value="F:pyridoxal phosphate binding"/>
    <property type="evidence" value="ECO:0007669"/>
    <property type="project" value="InterPro"/>
</dbReference>
<sequence>MNIKQTENKYFMHTYKRSDLVVKKAKGQFLWDDKGKKYLDFFTGISVCNLGHLNNAVVKAAVNQLSRYAHVSNLYYAPAQVNLGEALAKKFNGKVFLSNTGAEANECALKIARKYGHQTGGRYEIISFNNSFHGRTVFTLAATGQKKFHDYLKPLPPKFVFADFNDINSVKKLINKKTVAIIVEPVQGEGGIFTSTKEFLKGLRALADKHNLVLIYDEIQCGVGRTGKFFAFENYGVKPDIVTLAKSIANGLPLGVTLANKKFGELFTYGDHGTTFGGNPVSCAAALEVVRQMTPKFLNKSLKTAKYLREKLENLKKKHSIVKEVRGLGLILGVDLKIPAAQIAAECLKKGLIINCTHNTVLRLLPPLTITKKDADAAVKIIDVVLSQVK</sequence>
<dbReference type="EC" id="2.6.1.11" evidence="5"/>
<dbReference type="FunFam" id="3.40.640.10:FF:000004">
    <property type="entry name" value="Acetylornithine aminotransferase"/>
    <property type="match status" value="1"/>
</dbReference>
<comment type="catalytic activity">
    <reaction evidence="5">
        <text>N(2)-acetyl-L-ornithine + 2-oxoglutarate = N-acetyl-L-glutamate 5-semialdehyde + L-glutamate</text>
        <dbReference type="Rhea" id="RHEA:18049"/>
        <dbReference type="ChEBI" id="CHEBI:16810"/>
        <dbReference type="ChEBI" id="CHEBI:29123"/>
        <dbReference type="ChEBI" id="CHEBI:29985"/>
        <dbReference type="ChEBI" id="CHEBI:57805"/>
        <dbReference type="EC" id="2.6.1.11"/>
    </reaction>
</comment>
<dbReference type="AlphaFoldDB" id="A0A0G3WJT8"/>
<dbReference type="PIRSF" id="PIRSF000521">
    <property type="entry name" value="Transaminase_4ab_Lys_Orn"/>
    <property type="match status" value="1"/>
</dbReference>
<dbReference type="InterPro" id="IPR015424">
    <property type="entry name" value="PyrdxlP-dep_Trfase"/>
</dbReference>
<feature type="binding site" evidence="5">
    <location>
        <position position="135"/>
    </location>
    <ligand>
        <name>N(2)-acetyl-L-ornithine</name>
        <dbReference type="ChEBI" id="CHEBI:57805"/>
    </ligand>
</feature>
<dbReference type="PATRIC" id="fig|1408281.3.peg.790"/>
<feature type="modified residue" description="N6-(pyridoxal phosphate)lysine" evidence="5">
    <location>
        <position position="246"/>
    </location>
</feature>